<feature type="region of interest" description="Disordered" evidence="2">
    <location>
        <begin position="306"/>
        <end position="341"/>
    </location>
</feature>
<dbReference type="EMBL" id="JAHFVK010000002">
    <property type="protein sequence ID" value="MBT2135752.1"/>
    <property type="molecule type" value="Genomic_DNA"/>
</dbReference>
<evidence type="ECO:0000313" key="6">
    <source>
        <dbReference type="Proteomes" id="UP000811255"/>
    </source>
</evidence>
<dbReference type="PANTHER" id="PTHR42951:SF4">
    <property type="entry name" value="ACYL-COENZYME A THIOESTERASE MBLAC2"/>
    <property type="match status" value="1"/>
</dbReference>
<accession>A0ABS5W7L5</accession>
<sequence>MKRIAILATIVAGGLAAAGLNAQGLPGIGATEKVSDNVYKIFGAGGNTTFFVRSDGVVLVDTKLANNGEAILAKVREVTDKPVTMIINTHSHPDHMGSNAEINTARGSVQIVAHANSATRMAQMPNTPKVTQTFTDKLTLGKGGDQIDLYWFGPAHTDGDAFVVFPKEKVMAAGDVMAWDMGLLVDPGSGGSMLGTADTVGKAVAGIHGVDKVIEGHGNVNTWDGFLRYLAYTRKVVDVAKRAVAENLNYIEAFDKYFATDPAMSPYIGEALKPGLEYGGTPKSRSLNNIFIAMMELRGEKPPLIMGAPPLPGQPLPTGPGGGGPRPAGGGGAPVDEHNHL</sequence>
<evidence type="ECO:0000256" key="1">
    <source>
        <dbReference type="ARBA" id="ARBA00005250"/>
    </source>
</evidence>
<dbReference type="SMART" id="SM00849">
    <property type="entry name" value="Lactamase_B"/>
    <property type="match status" value="1"/>
</dbReference>
<name>A0ABS5W7L5_9SPHN</name>
<dbReference type="PANTHER" id="PTHR42951">
    <property type="entry name" value="METALLO-BETA-LACTAMASE DOMAIN-CONTAINING"/>
    <property type="match status" value="1"/>
</dbReference>
<dbReference type="InterPro" id="IPR001279">
    <property type="entry name" value="Metallo-B-lactamas"/>
</dbReference>
<proteinExistence type="inferred from homology"/>
<dbReference type="SUPFAM" id="SSF56281">
    <property type="entry name" value="Metallo-hydrolase/oxidoreductase"/>
    <property type="match status" value="1"/>
</dbReference>
<feature type="compositionally biased region" description="Pro residues" evidence="2">
    <location>
        <begin position="309"/>
        <end position="318"/>
    </location>
</feature>
<keyword evidence="6" id="KW-1185">Reference proteome</keyword>
<feature type="domain" description="Metallo-beta-lactamase" evidence="4">
    <location>
        <begin position="46"/>
        <end position="217"/>
    </location>
</feature>
<feature type="signal peptide" evidence="3">
    <location>
        <begin position="1"/>
        <end position="22"/>
    </location>
</feature>
<dbReference type="InterPro" id="IPR036866">
    <property type="entry name" value="RibonucZ/Hydroxyglut_hydro"/>
</dbReference>
<protein>
    <submittedName>
        <fullName evidence="5">MBL fold metallo-hydrolase</fullName>
    </submittedName>
</protein>
<comment type="caution">
    <text evidence="5">The sequence shown here is derived from an EMBL/GenBank/DDBJ whole genome shotgun (WGS) entry which is preliminary data.</text>
</comment>
<keyword evidence="3" id="KW-0732">Signal</keyword>
<dbReference type="CDD" id="cd16282">
    <property type="entry name" value="metallo-hydrolase-like_MBL-fold"/>
    <property type="match status" value="1"/>
</dbReference>
<evidence type="ECO:0000313" key="5">
    <source>
        <dbReference type="EMBL" id="MBT2135752.1"/>
    </source>
</evidence>
<dbReference type="Proteomes" id="UP000811255">
    <property type="component" value="Unassembled WGS sequence"/>
</dbReference>
<evidence type="ECO:0000256" key="3">
    <source>
        <dbReference type="SAM" id="SignalP"/>
    </source>
</evidence>
<feature type="chain" id="PRO_5045757397" evidence="3">
    <location>
        <begin position="23"/>
        <end position="341"/>
    </location>
</feature>
<dbReference type="Pfam" id="PF00753">
    <property type="entry name" value="Lactamase_B"/>
    <property type="match status" value="1"/>
</dbReference>
<dbReference type="Gene3D" id="3.60.15.10">
    <property type="entry name" value="Ribonuclease Z/Hydroxyacylglutathione hydrolase-like"/>
    <property type="match status" value="1"/>
</dbReference>
<evidence type="ECO:0000259" key="4">
    <source>
        <dbReference type="SMART" id="SM00849"/>
    </source>
</evidence>
<evidence type="ECO:0000256" key="2">
    <source>
        <dbReference type="SAM" id="MobiDB-lite"/>
    </source>
</evidence>
<reference evidence="5 6" key="1">
    <citation type="submission" date="2021-05" db="EMBL/GenBank/DDBJ databases">
        <title>Croceibacterium sp. LX-88 genome sequence.</title>
        <authorList>
            <person name="Luo X."/>
        </authorList>
    </citation>
    <scope>NUCLEOTIDE SEQUENCE [LARGE SCALE GENOMIC DNA]</scope>
    <source>
        <strain evidence="5 6">LX-88</strain>
    </source>
</reference>
<comment type="similarity">
    <text evidence="1">Belongs to the metallo-beta-lactamase superfamily. Class-B beta-lactamase family.</text>
</comment>
<dbReference type="RefSeq" id="WP_214537426.1">
    <property type="nucleotide sequence ID" value="NZ_JAHFVK010000002.1"/>
</dbReference>
<dbReference type="InterPro" id="IPR050855">
    <property type="entry name" value="NDM-1-like"/>
</dbReference>
<gene>
    <name evidence="5" type="ORF">KK137_15545</name>
</gene>
<organism evidence="5 6">
    <name type="scientific">Croceibacterium selenioxidans</name>
    <dbReference type="NCBI Taxonomy" id="2838833"/>
    <lineage>
        <taxon>Bacteria</taxon>
        <taxon>Pseudomonadati</taxon>
        <taxon>Pseudomonadota</taxon>
        <taxon>Alphaproteobacteria</taxon>
        <taxon>Sphingomonadales</taxon>
        <taxon>Erythrobacteraceae</taxon>
        <taxon>Croceibacterium</taxon>
    </lineage>
</organism>
<feature type="compositionally biased region" description="Gly residues" evidence="2">
    <location>
        <begin position="319"/>
        <end position="333"/>
    </location>
</feature>